<sequence>MFDDLRLEPDQRQPPPTPAKESTCNRHSLAATVGARLLDLSPTFETKEQPVIAYCSNTTRRPLPTTTNASPLPFVSSQHSMSKHFQRHPPATLPEPPVDHNNLNINDFCIVATTSIDRQPSQWNHHFQQPTFSPMESPSDRDNKEWLETFDSK</sequence>
<dbReference type="Proteomes" id="UP001157418">
    <property type="component" value="Unassembled WGS sequence"/>
</dbReference>
<comment type="caution">
    <text evidence="2">The sequence shown here is derived from an EMBL/GenBank/DDBJ whole genome shotgun (WGS) entry which is preliminary data.</text>
</comment>
<gene>
    <name evidence="2" type="ORF">LVIROSA_LOCUS26813</name>
</gene>
<feature type="compositionally biased region" description="Low complexity" evidence="1">
    <location>
        <begin position="58"/>
        <end position="68"/>
    </location>
</feature>
<dbReference type="EMBL" id="CAKMRJ010005412">
    <property type="protein sequence ID" value="CAH1440694.1"/>
    <property type="molecule type" value="Genomic_DNA"/>
</dbReference>
<feature type="compositionally biased region" description="Polar residues" evidence="1">
    <location>
        <begin position="124"/>
        <end position="136"/>
    </location>
</feature>
<evidence type="ECO:0000313" key="2">
    <source>
        <dbReference type="EMBL" id="CAH1440694.1"/>
    </source>
</evidence>
<protein>
    <submittedName>
        <fullName evidence="2">Uncharacterized protein</fullName>
    </submittedName>
</protein>
<evidence type="ECO:0000256" key="1">
    <source>
        <dbReference type="SAM" id="MobiDB-lite"/>
    </source>
</evidence>
<feature type="region of interest" description="Disordered" evidence="1">
    <location>
        <begin position="1"/>
        <end position="25"/>
    </location>
</feature>
<keyword evidence="3" id="KW-1185">Reference proteome</keyword>
<feature type="compositionally biased region" description="Basic and acidic residues" evidence="1">
    <location>
        <begin position="138"/>
        <end position="153"/>
    </location>
</feature>
<accession>A0AAU9NSM9</accession>
<name>A0AAU9NSM9_9ASTR</name>
<evidence type="ECO:0000313" key="3">
    <source>
        <dbReference type="Proteomes" id="UP001157418"/>
    </source>
</evidence>
<organism evidence="2 3">
    <name type="scientific">Lactuca virosa</name>
    <dbReference type="NCBI Taxonomy" id="75947"/>
    <lineage>
        <taxon>Eukaryota</taxon>
        <taxon>Viridiplantae</taxon>
        <taxon>Streptophyta</taxon>
        <taxon>Embryophyta</taxon>
        <taxon>Tracheophyta</taxon>
        <taxon>Spermatophyta</taxon>
        <taxon>Magnoliopsida</taxon>
        <taxon>eudicotyledons</taxon>
        <taxon>Gunneridae</taxon>
        <taxon>Pentapetalae</taxon>
        <taxon>asterids</taxon>
        <taxon>campanulids</taxon>
        <taxon>Asterales</taxon>
        <taxon>Asteraceae</taxon>
        <taxon>Cichorioideae</taxon>
        <taxon>Cichorieae</taxon>
        <taxon>Lactucinae</taxon>
        <taxon>Lactuca</taxon>
    </lineage>
</organism>
<feature type="region of interest" description="Disordered" evidence="1">
    <location>
        <begin position="124"/>
        <end position="153"/>
    </location>
</feature>
<feature type="compositionally biased region" description="Basic and acidic residues" evidence="1">
    <location>
        <begin position="1"/>
        <end position="11"/>
    </location>
</feature>
<proteinExistence type="predicted"/>
<dbReference type="AlphaFoldDB" id="A0AAU9NSM9"/>
<feature type="region of interest" description="Disordered" evidence="1">
    <location>
        <begin position="58"/>
        <end position="99"/>
    </location>
</feature>
<reference evidence="2 3" key="1">
    <citation type="submission" date="2022-01" db="EMBL/GenBank/DDBJ databases">
        <authorList>
            <person name="Xiong W."/>
            <person name="Schranz E."/>
        </authorList>
    </citation>
    <scope>NUCLEOTIDE SEQUENCE [LARGE SCALE GENOMIC DNA]</scope>
</reference>